<organism evidence="2 3">
    <name type="scientific">Amylocarpus encephaloides</name>
    <dbReference type="NCBI Taxonomy" id="45428"/>
    <lineage>
        <taxon>Eukaryota</taxon>
        <taxon>Fungi</taxon>
        <taxon>Dikarya</taxon>
        <taxon>Ascomycota</taxon>
        <taxon>Pezizomycotina</taxon>
        <taxon>Leotiomycetes</taxon>
        <taxon>Helotiales</taxon>
        <taxon>Helotiales incertae sedis</taxon>
        <taxon>Amylocarpus</taxon>
    </lineage>
</organism>
<evidence type="ECO:0000313" key="2">
    <source>
        <dbReference type="EMBL" id="KAG9232852.1"/>
    </source>
</evidence>
<protein>
    <submittedName>
        <fullName evidence="2">Uncharacterized protein</fullName>
    </submittedName>
</protein>
<feature type="region of interest" description="Disordered" evidence="1">
    <location>
        <begin position="105"/>
        <end position="124"/>
    </location>
</feature>
<keyword evidence="3" id="KW-1185">Reference proteome</keyword>
<dbReference type="AlphaFoldDB" id="A0A9P7YG19"/>
<proteinExistence type="predicted"/>
<dbReference type="Proteomes" id="UP000824998">
    <property type="component" value="Unassembled WGS sequence"/>
</dbReference>
<dbReference type="OrthoDB" id="27214at2759"/>
<accession>A0A9P7YG19</accession>
<reference evidence="2" key="1">
    <citation type="journal article" date="2021" name="IMA Fungus">
        <title>Genomic characterization of three marine fungi, including Emericellopsis atlantica sp. nov. with signatures of a generalist lifestyle and marine biomass degradation.</title>
        <authorList>
            <person name="Hagestad O.C."/>
            <person name="Hou L."/>
            <person name="Andersen J.H."/>
            <person name="Hansen E.H."/>
            <person name="Altermark B."/>
            <person name="Li C."/>
            <person name="Kuhnert E."/>
            <person name="Cox R.J."/>
            <person name="Crous P.W."/>
            <person name="Spatafora J.W."/>
            <person name="Lail K."/>
            <person name="Amirebrahimi M."/>
            <person name="Lipzen A."/>
            <person name="Pangilinan J."/>
            <person name="Andreopoulos W."/>
            <person name="Hayes R.D."/>
            <person name="Ng V."/>
            <person name="Grigoriev I.V."/>
            <person name="Jackson S.A."/>
            <person name="Sutton T.D.S."/>
            <person name="Dobson A.D.W."/>
            <person name="Rama T."/>
        </authorList>
    </citation>
    <scope>NUCLEOTIDE SEQUENCE</scope>
    <source>
        <strain evidence="2">TRa018bII</strain>
    </source>
</reference>
<sequence>MQQVRGNSDKRRDMILTLAQIQLLRPRRCPLPPAQRFFWVGNAAGRTRWIVDLQVDGGGFLVLGHERFRWLMPGIAPGSVPRCRLDSGLLQASGVFAVSVAGGGRRANRDTANDTQSQKSENFDQHKLDLDIPDSALPTYGAKFKRQMGQGDSFRSLIRGDMSDNWWLAIPLVVLESTTLGTGTVCGRSRRRTS</sequence>
<gene>
    <name evidence="2" type="ORF">BJ875DRAFT_465722</name>
</gene>
<name>A0A9P7YG19_9HELO</name>
<evidence type="ECO:0000256" key="1">
    <source>
        <dbReference type="SAM" id="MobiDB-lite"/>
    </source>
</evidence>
<evidence type="ECO:0000313" key="3">
    <source>
        <dbReference type="Proteomes" id="UP000824998"/>
    </source>
</evidence>
<dbReference type="EMBL" id="MU251527">
    <property type="protein sequence ID" value="KAG9232852.1"/>
    <property type="molecule type" value="Genomic_DNA"/>
</dbReference>
<comment type="caution">
    <text evidence="2">The sequence shown here is derived from an EMBL/GenBank/DDBJ whole genome shotgun (WGS) entry which is preliminary data.</text>
</comment>